<dbReference type="PANTHER" id="PTHR33657:SF8">
    <property type="entry name" value="DOMAIN PROTEIN, PUTATIVE (AFU_ORTHOLOGUE AFUA_5G00600)-RELATED"/>
    <property type="match status" value="1"/>
</dbReference>
<evidence type="ECO:0000256" key="2">
    <source>
        <dbReference type="ARBA" id="ARBA00023026"/>
    </source>
</evidence>
<dbReference type="EMBL" id="JAWDJO010000092">
    <property type="protein sequence ID" value="KAL1894315.1"/>
    <property type="molecule type" value="Genomic_DNA"/>
</dbReference>
<sequence length="259" mass="27890">MRFSVSAFTLLSAGLAMAAPAPASAPGGSSIQLDRRADTSNITEISHDAVIGFSEKVPAMSLGSLYLKYKPYLHRYNGCVPFPAVNAAGEVGGGLSPTGSPSGLCTQSTGQVYVRGAWYGSQYGIMYSWYMPKDEPSTGFGHRHDWENAIIWVDSPDVTSPTIVGLSTSAHGGYATIKSDFSSHFNGNSAFIEYISTWPINHQLVISTTQGLMQPLIAYESLTYQARYTLENWDFGSANVPFKEANMASNLEKAWAASS</sequence>
<evidence type="ECO:0000256" key="3">
    <source>
        <dbReference type="SAM" id="SignalP"/>
    </source>
</evidence>
<proteinExistence type="inferred from homology"/>
<feature type="chain" id="PRO_5045597545" evidence="3">
    <location>
        <begin position="19"/>
        <end position="259"/>
    </location>
</feature>
<evidence type="ECO:0000313" key="5">
    <source>
        <dbReference type="Proteomes" id="UP001583280"/>
    </source>
</evidence>
<reference evidence="4 5" key="1">
    <citation type="journal article" date="2024" name="IMA Fungus">
        <title>IMA Genome - F19 : A genome assembly and annotation guide to empower mycologists, including annotated draft genome sequences of Ceratocystis pirilliformis, Diaporthe australafricana, Fusarium ophioides, Paecilomyces lecythidis, and Sporothrix stenoceras.</title>
        <authorList>
            <person name="Aylward J."/>
            <person name="Wilson A.M."/>
            <person name="Visagie C.M."/>
            <person name="Spraker J."/>
            <person name="Barnes I."/>
            <person name="Buitendag C."/>
            <person name="Ceriani C."/>
            <person name="Del Mar Angel L."/>
            <person name="du Plessis D."/>
            <person name="Fuchs T."/>
            <person name="Gasser K."/>
            <person name="Kramer D."/>
            <person name="Li W."/>
            <person name="Munsamy K."/>
            <person name="Piso A."/>
            <person name="Price J.L."/>
            <person name="Sonnekus B."/>
            <person name="Thomas C."/>
            <person name="van der Nest A."/>
            <person name="van Dijk A."/>
            <person name="van Heerden A."/>
            <person name="van Vuuren N."/>
            <person name="Yilmaz N."/>
            <person name="Duong T.A."/>
            <person name="van der Merwe N.A."/>
            <person name="Wingfield M.J."/>
            <person name="Wingfield B.D."/>
        </authorList>
    </citation>
    <scope>NUCLEOTIDE SEQUENCE [LARGE SCALE GENOMIC DNA]</scope>
    <source>
        <strain evidence="4 5">CMW 12675</strain>
    </source>
</reference>
<accession>A0ABR3Z2M8</accession>
<keyword evidence="3" id="KW-0732">Signal</keyword>
<dbReference type="InterPro" id="IPR008701">
    <property type="entry name" value="NPP1"/>
</dbReference>
<protein>
    <submittedName>
        <fullName evidence="4">Uncharacterized protein</fullName>
    </submittedName>
</protein>
<comment type="similarity">
    <text evidence="1">Belongs to the Necrosis inducing protein (NPP1) family.</text>
</comment>
<evidence type="ECO:0000313" key="4">
    <source>
        <dbReference type="EMBL" id="KAL1894315.1"/>
    </source>
</evidence>
<gene>
    <name evidence="4" type="ORF">Cpir12675_003697</name>
</gene>
<feature type="signal peptide" evidence="3">
    <location>
        <begin position="1"/>
        <end position="18"/>
    </location>
</feature>
<dbReference type="PIRSF" id="PIRSF029958">
    <property type="entry name" value="Necrosis-inducing_protein"/>
    <property type="match status" value="1"/>
</dbReference>
<organism evidence="4 5">
    <name type="scientific">Ceratocystis pirilliformis</name>
    <dbReference type="NCBI Taxonomy" id="259994"/>
    <lineage>
        <taxon>Eukaryota</taxon>
        <taxon>Fungi</taxon>
        <taxon>Dikarya</taxon>
        <taxon>Ascomycota</taxon>
        <taxon>Pezizomycotina</taxon>
        <taxon>Sordariomycetes</taxon>
        <taxon>Hypocreomycetidae</taxon>
        <taxon>Microascales</taxon>
        <taxon>Ceratocystidaceae</taxon>
        <taxon>Ceratocystis</taxon>
    </lineage>
</organism>
<dbReference type="PANTHER" id="PTHR33657">
    <property type="entry name" value="DOMAIN PROTEIN, PUTATIVE (AFU_ORTHOLOGUE AFUA_5G00600)-RELATED"/>
    <property type="match status" value="1"/>
</dbReference>
<keyword evidence="5" id="KW-1185">Reference proteome</keyword>
<evidence type="ECO:0000256" key="1">
    <source>
        <dbReference type="ARBA" id="ARBA00009520"/>
    </source>
</evidence>
<keyword evidence="2" id="KW-0843">Virulence</keyword>
<name>A0ABR3Z2M8_9PEZI</name>
<dbReference type="Pfam" id="PF05630">
    <property type="entry name" value="NPP1"/>
    <property type="match status" value="1"/>
</dbReference>
<dbReference type="Proteomes" id="UP001583280">
    <property type="component" value="Unassembled WGS sequence"/>
</dbReference>
<comment type="caution">
    <text evidence="4">The sequence shown here is derived from an EMBL/GenBank/DDBJ whole genome shotgun (WGS) entry which is preliminary data.</text>
</comment>